<keyword evidence="12 19" id="KW-0456">Lyase</keyword>
<evidence type="ECO:0000256" key="1">
    <source>
        <dbReference type="ARBA" id="ARBA00001933"/>
    </source>
</evidence>
<keyword evidence="11" id="KW-0620">Polyamine biosynthesis</keyword>
<evidence type="ECO:0000256" key="13">
    <source>
        <dbReference type="NCBIfam" id="TIGR01273"/>
    </source>
</evidence>
<dbReference type="EC" id="4.1.1.19" evidence="5 13"/>
<gene>
    <name evidence="19" type="primary">speA</name>
    <name evidence="19" type="ORF">J1N51_10980</name>
</gene>
<feature type="modified residue" description="N6-(pyridoxal phosphate)lysine" evidence="14">
    <location>
        <position position="101"/>
    </location>
</feature>
<keyword evidence="10" id="KW-0745">Spermidine biosynthesis</keyword>
<dbReference type="InterPro" id="IPR022644">
    <property type="entry name" value="De-COase2_N"/>
</dbReference>
<dbReference type="GO" id="GO:0008792">
    <property type="term" value="F:arginine decarboxylase activity"/>
    <property type="evidence" value="ECO:0007669"/>
    <property type="project" value="UniProtKB-UniRule"/>
</dbReference>
<evidence type="ECO:0000256" key="12">
    <source>
        <dbReference type="ARBA" id="ARBA00023239"/>
    </source>
</evidence>
<dbReference type="InterPro" id="IPR022657">
    <property type="entry name" value="De-COase2_CS"/>
</dbReference>
<sequence>MTNSAVNFAKKTYNVKRWSEGYVDINAQGELCVNPLKKAGAGSINLATLAEQLKEEGLTLPILVRFTDILGHRASSLINAFANAKKEREYEGKYTAVYPIKVNQQFSVVEKLVSHPSNKVGLEAGSKPELMAILGISESPLTIVCNGYKDSEFLRLACIGQAMGHNVHIVVEKMTEVDALIQAASDIGVMPTIGIRIRLNSIGKGKWQNTGGEKGKFGLSANQVLQVIDKLKAADKLQHLNLVHFHIGSQIANIRDIHNAIRECARHYAELNQMGVPISIIDVGGGLGVDYEGTGSRSSCSMNYTMAEYAKNVISPIVEICEKFDLPHPDIITESGRAMTAHHAMLITDVIDVEKAPVPEVVEAPSEDCPTIIHELWRSYQLIDGRHALESFHDAVHLFSDAHQQYVVGLISLQHWAKVEQLYFKILSAVREELDPRSRSHREVLDEINEKLADKLFVNFSLFQSLPDVWGIEQLFPVMPIKYLDQPLENRAIIQDITCDSDGQIRQYVDGAGVESTLPLPPYTDNNDYLIGMFMVGAYQEILGDLHNLFGDTDSVHVQLDDSDPRGYVFTQSLKGENVADVLAHVQYDSNKLLESYERQMESAELSTEKAQQFIEELQAGLTGYTYFED</sequence>
<organism evidence="19 20">
    <name type="scientific">Psychrosphaera ytuae</name>
    <dbReference type="NCBI Taxonomy" id="2820710"/>
    <lineage>
        <taxon>Bacteria</taxon>
        <taxon>Pseudomonadati</taxon>
        <taxon>Pseudomonadota</taxon>
        <taxon>Gammaproteobacteria</taxon>
        <taxon>Alteromonadales</taxon>
        <taxon>Pseudoalteromonadaceae</taxon>
        <taxon>Psychrosphaera</taxon>
    </lineage>
</organism>
<feature type="active site" description="Proton donor" evidence="15">
    <location>
        <position position="499"/>
    </location>
</feature>
<keyword evidence="6" id="KW-0479">Metal-binding</keyword>
<keyword evidence="7" id="KW-0210">Decarboxylase</keyword>
<evidence type="ECO:0000259" key="18">
    <source>
        <dbReference type="Pfam" id="PF17944"/>
    </source>
</evidence>
<dbReference type="GO" id="GO:0006527">
    <property type="term" value="P:L-arginine catabolic process"/>
    <property type="evidence" value="ECO:0007669"/>
    <property type="project" value="InterPro"/>
</dbReference>
<comment type="function">
    <text evidence="3">Catalyzes the biosynthesis of agmatine from arginine.</text>
</comment>
<dbReference type="Gene3D" id="1.20.58.930">
    <property type="match status" value="1"/>
</dbReference>
<evidence type="ECO:0000256" key="15">
    <source>
        <dbReference type="PIRSR" id="PIRSR600183-50"/>
    </source>
</evidence>
<comment type="cofactor">
    <cofactor evidence="1 14">
        <name>pyridoxal 5'-phosphate</name>
        <dbReference type="ChEBI" id="CHEBI:597326"/>
    </cofactor>
</comment>
<dbReference type="FunFam" id="3.20.20.10:FF:000001">
    <property type="entry name" value="Biosynthetic arginine decarboxylase"/>
    <property type="match status" value="1"/>
</dbReference>
<dbReference type="InterPro" id="IPR040634">
    <property type="entry name" value="Arg_decarb_HB"/>
</dbReference>
<evidence type="ECO:0000256" key="8">
    <source>
        <dbReference type="ARBA" id="ARBA00022842"/>
    </source>
</evidence>
<dbReference type="InterPro" id="IPR000183">
    <property type="entry name" value="Orn/DAP/Arg_de-COase"/>
</dbReference>
<dbReference type="InterPro" id="IPR009006">
    <property type="entry name" value="Ala_racemase/Decarboxylase_C"/>
</dbReference>
<dbReference type="NCBIfam" id="NF003763">
    <property type="entry name" value="PRK05354.1"/>
    <property type="match status" value="1"/>
</dbReference>
<evidence type="ECO:0000256" key="10">
    <source>
        <dbReference type="ARBA" id="ARBA00023066"/>
    </source>
</evidence>
<feature type="domain" description="Arginine decarboxylase helical bundle" evidence="17">
    <location>
        <begin position="366"/>
        <end position="449"/>
    </location>
</feature>
<protein>
    <recommendedName>
        <fullName evidence="5 13">Arginine decarboxylase</fullName>
        <ecNumber evidence="5 13">4.1.1.19</ecNumber>
    </recommendedName>
</protein>
<evidence type="ECO:0000256" key="14">
    <source>
        <dbReference type="PIRSR" id="PIRSR001336-50"/>
    </source>
</evidence>
<dbReference type="Proteomes" id="UP000682739">
    <property type="component" value="Chromosome"/>
</dbReference>
<dbReference type="PROSITE" id="PS00879">
    <property type="entry name" value="ODR_DC_2_2"/>
    <property type="match status" value="1"/>
</dbReference>
<evidence type="ECO:0000256" key="6">
    <source>
        <dbReference type="ARBA" id="ARBA00022723"/>
    </source>
</evidence>
<keyword evidence="9 14" id="KW-0663">Pyridoxal phosphate</keyword>
<dbReference type="SUPFAM" id="SSF51419">
    <property type="entry name" value="PLP-binding barrel"/>
    <property type="match status" value="1"/>
</dbReference>
<dbReference type="KEGG" id="psym:J1N51_10980"/>
<dbReference type="PANTHER" id="PTHR43295">
    <property type="entry name" value="ARGININE DECARBOXYLASE"/>
    <property type="match status" value="1"/>
</dbReference>
<comment type="cofactor">
    <cofactor evidence="2">
        <name>Mg(2+)</name>
        <dbReference type="ChEBI" id="CHEBI:18420"/>
    </cofactor>
</comment>
<name>A0A975HHJ7_9GAMM</name>
<evidence type="ECO:0000256" key="5">
    <source>
        <dbReference type="ARBA" id="ARBA00012426"/>
    </source>
</evidence>
<keyword evidence="8" id="KW-0460">Magnesium</keyword>
<evidence type="ECO:0000256" key="4">
    <source>
        <dbReference type="ARBA" id="ARBA00008357"/>
    </source>
</evidence>
<dbReference type="InterPro" id="IPR002985">
    <property type="entry name" value="Arg_decrbxlase"/>
</dbReference>
<evidence type="ECO:0000256" key="3">
    <source>
        <dbReference type="ARBA" id="ARBA00002257"/>
    </source>
</evidence>
<dbReference type="GO" id="GO:0008295">
    <property type="term" value="P:spermidine biosynthetic process"/>
    <property type="evidence" value="ECO:0007669"/>
    <property type="project" value="UniProtKB-UniRule"/>
</dbReference>
<dbReference type="PRINTS" id="PR01179">
    <property type="entry name" value="ODADCRBXLASE"/>
</dbReference>
<comment type="similarity">
    <text evidence="4">Belongs to the Orn/Lys/Arg decarboxylase class-II family. SpeA subfamily.</text>
</comment>
<dbReference type="PRINTS" id="PR01180">
    <property type="entry name" value="ARGDCRBXLASE"/>
</dbReference>
<dbReference type="NCBIfam" id="TIGR01273">
    <property type="entry name" value="speA"/>
    <property type="match status" value="1"/>
</dbReference>
<dbReference type="InterPro" id="IPR041128">
    <property type="entry name" value="Arg_decarbox_C"/>
</dbReference>
<evidence type="ECO:0000256" key="9">
    <source>
        <dbReference type="ARBA" id="ARBA00022898"/>
    </source>
</evidence>
<dbReference type="GO" id="GO:0033388">
    <property type="term" value="P:putrescine biosynthetic process from arginine"/>
    <property type="evidence" value="ECO:0007669"/>
    <property type="project" value="TreeGrafter"/>
</dbReference>
<keyword evidence="20" id="KW-1185">Reference proteome</keyword>
<dbReference type="RefSeq" id="WP_208831309.1">
    <property type="nucleotide sequence ID" value="NZ_CP072110.1"/>
</dbReference>
<dbReference type="EMBL" id="CP072110">
    <property type="protein sequence ID" value="QTH63256.1"/>
    <property type="molecule type" value="Genomic_DNA"/>
</dbReference>
<dbReference type="GO" id="GO:0046872">
    <property type="term" value="F:metal ion binding"/>
    <property type="evidence" value="ECO:0007669"/>
    <property type="project" value="UniProtKB-KW"/>
</dbReference>
<dbReference type="PANTHER" id="PTHR43295:SF9">
    <property type="entry name" value="BIOSYNTHETIC ARGININE DECARBOXYLASE"/>
    <property type="match status" value="1"/>
</dbReference>
<feature type="domain" description="Arginine decarboxylase C-terminal helical" evidence="18">
    <location>
        <begin position="579"/>
        <end position="628"/>
    </location>
</feature>
<dbReference type="Gene3D" id="2.40.37.10">
    <property type="entry name" value="Lyase, Ornithine Decarboxylase, Chain A, domain 1"/>
    <property type="match status" value="1"/>
</dbReference>
<reference evidence="19" key="1">
    <citation type="submission" date="2021-03" db="EMBL/GenBank/DDBJ databases">
        <title>Description of Psychrosphaera ytuae sp. nov. isolated from deep sea sediment of South China Sea.</title>
        <authorList>
            <person name="Zhang J."/>
            <person name="Xu X.-D."/>
        </authorList>
    </citation>
    <scope>NUCLEOTIDE SEQUENCE</scope>
    <source>
        <strain evidence="19">MTZ26</strain>
    </source>
</reference>
<dbReference type="PIRSF" id="PIRSF001336">
    <property type="entry name" value="Arg_decrbxlase"/>
    <property type="match status" value="1"/>
</dbReference>
<proteinExistence type="inferred from homology"/>
<evidence type="ECO:0000256" key="11">
    <source>
        <dbReference type="ARBA" id="ARBA00023115"/>
    </source>
</evidence>
<evidence type="ECO:0000256" key="7">
    <source>
        <dbReference type="ARBA" id="ARBA00022793"/>
    </source>
</evidence>
<evidence type="ECO:0000313" key="20">
    <source>
        <dbReference type="Proteomes" id="UP000682739"/>
    </source>
</evidence>
<evidence type="ECO:0000259" key="16">
    <source>
        <dbReference type="Pfam" id="PF02784"/>
    </source>
</evidence>
<dbReference type="AlphaFoldDB" id="A0A975HHJ7"/>
<evidence type="ECO:0000313" key="19">
    <source>
        <dbReference type="EMBL" id="QTH63256.1"/>
    </source>
</evidence>
<dbReference type="Pfam" id="PF17810">
    <property type="entry name" value="Arg_decarb_HB"/>
    <property type="match status" value="1"/>
</dbReference>
<dbReference type="InterPro" id="IPR029066">
    <property type="entry name" value="PLP-binding_barrel"/>
</dbReference>
<dbReference type="Gene3D" id="1.10.287.3440">
    <property type="match status" value="1"/>
</dbReference>
<evidence type="ECO:0000259" key="17">
    <source>
        <dbReference type="Pfam" id="PF17810"/>
    </source>
</evidence>
<accession>A0A975HHJ7</accession>
<feature type="domain" description="Orn/DAP/Arg decarboxylase 2 N-terminal" evidence="16">
    <location>
        <begin position="79"/>
        <end position="341"/>
    </location>
</feature>
<dbReference type="CDD" id="cd06830">
    <property type="entry name" value="PLPDE_III_ADC"/>
    <property type="match status" value="1"/>
</dbReference>
<evidence type="ECO:0000256" key="2">
    <source>
        <dbReference type="ARBA" id="ARBA00001946"/>
    </source>
</evidence>
<dbReference type="Pfam" id="PF17944">
    <property type="entry name" value="Arg_decarbox_C"/>
    <property type="match status" value="1"/>
</dbReference>
<dbReference type="Gene3D" id="3.20.20.10">
    <property type="entry name" value="Alanine racemase"/>
    <property type="match status" value="1"/>
</dbReference>
<dbReference type="Pfam" id="PF02784">
    <property type="entry name" value="Orn_Arg_deC_N"/>
    <property type="match status" value="1"/>
</dbReference>